<accession>A0A0S3SJA0</accession>
<dbReference type="GO" id="GO:0005525">
    <property type="term" value="F:GTP binding"/>
    <property type="evidence" value="ECO:0007669"/>
    <property type="project" value="UniProtKB-KW"/>
</dbReference>
<sequence>MAQIKEKTLVLVGRTGNGKSATGNNILGETHFKSRTGASGVTRISEMKQTTTNDGQIINIIDTPGLFDGTKAVGDEIIKCIDMAKDGIHAVILVYSCRNRFTEEEHATFLTLKTLFGEKIVDYMIIVFTGKDDLKADGQTFEDYLANQPEKTLQDIIVSCDNRKVLFNNRSTDKKEQRKQVQKLLSFVDAVVLKNGGQPFTNELFKRLKERATATEKAETARMKKRLQKRYDIMLERMAREMKLKLEEELGKLRQLLEEERSARLAAEENYKSFQFSSNKEIQKLRWDLNEANSKRCAIL</sequence>
<dbReference type="Pfam" id="PF04548">
    <property type="entry name" value="AIG1"/>
    <property type="match status" value="1"/>
</dbReference>
<evidence type="ECO:0000256" key="1">
    <source>
        <dbReference type="ARBA" id="ARBA00008535"/>
    </source>
</evidence>
<keyword evidence="7" id="KW-1185">Reference proteome</keyword>
<keyword evidence="3" id="KW-0342">GTP-binding</keyword>
<evidence type="ECO:0000259" key="5">
    <source>
        <dbReference type="PROSITE" id="PS51720"/>
    </source>
</evidence>
<evidence type="ECO:0000256" key="3">
    <source>
        <dbReference type="ARBA" id="ARBA00023134"/>
    </source>
</evidence>
<dbReference type="SUPFAM" id="SSF52540">
    <property type="entry name" value="P-loop containing nucleoside triphosphate hydrolases"/>
    <property type="match status" value="1"/>
</dbReference>
<gene>
    <name evidence="6" type="primary">Vigan.07G178100</name>
    <name evidence="6" type="ORF">VIGAN_07178100</name>
</gene>
<dbReference type="AlphaFoldDB" id="A0A0S3SJA0"/>
<evidence type="ECO:0000313" key="6">
    <source>
        <dbReference type="EMBL" id="BAT92914.1"/>
    </source>
</evidence>
<evidence type="ECO:0000256" key="2">
    <source>
        <dbReference type="ARBA" id="ARBA00022741"/>
    </source>
</evidence>
<dbReference type="PANTHER" id="PTHR10903:SF187">
    <property type="entry name" value="P-LOOP NUCLEOSIDE TRIPHOSPHATE HYDROLASE SUPERFAMILY PROTEIN"/>
    <property type="match status" value="1"/>
</dbReference>
<dbReference type="FunFam" id="3.40.50.300:FF:000840">
    <property type="entry name" value="Immune-associated nucleotide-binding protein 9"/>
    <property type="match status" value="1"/>
</dbReference>
<dbReference type="CDD" id="cd01852">
    <property type="entry name" value="AIG1"/>
    <property type="match status" value="1"/>
</dbReference>
<dbReference type="Gene3D" id="3.40.50.300">
    <property type="entry name" value="P-loop containing nucleotide triphosphate hydrolases"/>
    <property type="match status" value="1"/>
</dbReference>
<keyword evidence="4" id="KW-0175">Coiled coil</keyword>
<reference evidence="6 7" key="1">
    <citation type="journal article" date="2015" name="Sci. Rep.">
        <title>The power of single molecule real-time sequencing technology in the de novo assembly of a eukaryotic genome.</title>
        <authorList>
            <person name="Sakai H."/>
            <person name="Naito K."/>
            <person name="Ogiso-Tanaka E."/>
            <person name="Takahashi Y."/>
            <person name="Iseki K."/>
            <person name="Muto C."/>
            <person name="Satou K."/>
            <person name="Teruya K."/>
            <person name="Shiroma A."/>
            <person name="Shimoji M."/>
            <person name="Hirano T."/>
            <person name="Itoh T."/>
            <person name="Kaga A."/>
            <person name="Tomooka N."/>
        </authorList>
    </citation>
    <scope>NUCLEOTIDE SEQUENCE [LARGE SCALE GENOMIC DNA]</scope>
    <source>
        <strain evidence="7">cv. Shumari</strain>
    </source>
</reference>
<dbReference type="OrthoDB" id="8954335at2759"/>
<proteinExistence type="inferred from homology"/>
<feature type="coiled-coil region" evidence="4">
    <location>
        <begin position="239"/>
        <end position="270"/>
    </location>
</feature>
<dbReference type="InterPro" id="IPR006703">
    <property type="entry name" value="G_AIG1"/>
</dbReference>
<dbReference type="InterPro" id="IPR045058">
    <property type="entry name" value="GIMA/IAN/Toc"/>
</dbReference>
<evidence type="ECO:0000313" key="7">
    <source>
        <dbReference type="Proteomes" id="UP000291084"/>
    </source>
</evidence>
<protein>
    <recommendedName>
        <fullName evidence="5">AIG1-type G domain-containing protein</fullName>
    </recommendedName>
</protein>
<dbReference type="PROSITE" id="PS51720">
    <property type="entry name" value="G_AIG1"/>
    <property type="match status" value="1"/>
</dbReference>
<dbReference type="InterPro" id="IPR027417">
    <property type="entry name" value="P-loop_NTPase"/>
</dbReference>
<name>A0A0S3SJA0_PHAAN</name>
<dbReference type="PANTHER" id="PTHR10903">
    <property type="entry name" value="GTPASE, IMAP FAMILY MEMBER-RELATED"/>
    <property type="match status" value="1"/>
</dbReference>
<comment type="similarity">
    <text evidence="1">Belongs to the TRAFAC class TrmE-Era-EngA-EngB-Septin-like GTPase superfamily. AIG1/Toc34/Toc159-like paraseptin GTPase family. IAN subfamily.</text>
</comment>
<dbReference type="Proteomes" id="UP000291084">
    <property type="component" value="Chromosome 7"/>
</dbReference>
<dbReference type="EMBL" id="AP015040">
    <property type="protein sequence ID" value="BAT92914.1"/>
    <property type="molecule type" value="Genomic_DNA"/>
</dbReference>
<feature type="domain" description="AIG1-type G" evidence="5">
    <location>
        <begin position="4"/>
        <end position="209"/>
    </location>
</feature>
<keyword evidence="2" id="KW-0547">Nucleotide-binding</keyword>
<evidence type="ECO:0000256" key="4">
    <source>
        <dbReference type="SAM" id="Coils"/>
    </source>
</evidence>
<organism evidence="6 7">
    <name type="scientific">Vigna angularis var. angularis</name>
    <dbReference type="NCBI Taxonomy" id="157739"/>
    <lineage>
        <taxon>Eukaryota</taxon>
        <taxon>Viridiplantae</taxon>
        <taxon>Streptophyta</taxon>
        <taxon>Embryophyta</taxon>
        <taxon>Tracheophyta</taxon>
        <taxon>Spermatophyta</taxon>
        <taxon>Magnoliopsida</taxon>
        <taxon>eudicotyledons</taxon>
        <taxon>Gunneridae</taxon>
        <taxon>Pentapetalae</taxon>
        <taxon>rosids</taxon>
        <taxon>fabids</taxon>
        <taxon>Fabales</taxon>
        <taxon>Fabaceae</taxon>
        <taxon>Papilionoideae</taxon>
        <taxon>50 kb inversion clade</taxon>
        <taxon>NPAAA clade</taxon>
        <taxon>indigoferoid/millettioid clade</taxon>
        <taxon>Phaseoleae</taxon>
        <taxon>Vigna</taxon>
    </lineage>
</organism>